<evidence type="ECO:0000313" key="7">
    <source>
        <dbReference type="Proteomes" id="UP001189773"/>
    </source>
</evidence>
<feature type="domain" description="T6SS Tle3 phospholipase effector alpha/beta" evidence="3">
    <location>
        <begin position="44"/>
        <end position="398"/>
    </location>
</feature>
<evidence type="ECO:0000259" key="3">
    <source>
        <dbReference type="Pfam" id="PF24322"/>
    </source>
</evidence>
<dbReference type="InterPro" id="IPR021692">
    <property type="entry name" value="Tle3_C"/>
</dbReference>
<name>A0AAD2BUE2_9RALS</name>
<evidence type="ECO:0000256" key="1">
    <source>
        <dbReference type="SAM" id="MobiDB-lite"/>
    </source>
</evidence>
<dbReference type="Proteomes" id="UP001189756">
    <property type="component" value="Unassembled WGS sequence"/>
</dbReference>
<dbReference type="AlphaFoldDB" id="A0AAD2BUE2"/>
<dbReference type="Proteomes" id="UP001189773">
    <property type="component" value="Unassembled WGS sequence"/>
</dbReference>
<feature type="region of interest" description="Disordered" evidence="1">
    <location>
        <begin position="553"/>
        <end position="573"/>
    </location>
</feature>
<dbReference type="InterPro" id="IPR056221">
    <property type="entry name" value="Tle3_ab_dom"/>
</dbReference>
<dbReference type="EMBL" id="CATZAR010000006">
    <property type="protein sequence ID" value="CAJ0795265.1"/>
    <property type="molecule type" value="Genomic_DNA"/>
</dbReference>
<protein>
    <submittedName>
        <fullName evidence="4">Uncharacterized protein</fullName>
    </submittedName>
</protein>
<proteinExistence type="predicted"/>
<evidence type="ECO:0000259" key="2">
    <source>
        <dbReference type="Pfam" id="PF11678"/>
    </source>
</evidence>
<dbReference type="Pfam" id="PF24322">
    <property type="entry name" value="Tle3"/>
    <property type="match status" value="1"/>
</dbReference>
<keyword evidence="7" id="KW-1185">Reference proteome</keyword>
<evidence type="ECO:0000313" key="6">
    <source>
        <dbReference type="Proteomes" id="UP001189756"/>
    </source>
</evidence>
<evidence type="ECO:0000313" key="4">
    <source>
        <dbReference type="EMBL" id="CAJ0782480.1"/>
    </source>
</evidence>
<reference evidence="4 7" key="1">
    <citation type="submission" date="2023-07" db="EMBL/GenBank/DDBJ databases">
        <authorList>
            <person name="Peeters C."/>
        </authorList>
    </citation>
    <scope>NUCLEOTIDE SEQUENCE</scope>
    <source>
        <strain evidence="5 7">LMG 18095</strain>
        <strain evidence="4">R-77560</strain>
    </source>
</reference>
<dbReference type="RefSeq" id="WP_012436816.1">
    <property type="nucleotide sequence ID" value="NZ_CATWDO010000008.1"/>
</dbReference>
<feature type="domain" description="Antibacterial effector protein Tle3 C-terminal" evidence="2">
    <location>
        <begin position="673"/>
        <end position="728"/>
    </location>
</feature>
<gene>
    <name evidence="5" type="ORF">LMG18095_02725</name>
    <name evidence="4" type="ORF">R77560_00909</name>
</gene>
<feature type="region of interest" description="Disordered" evidence="1">
    <location>
        <begin position="594"/>
        <end position="621"/>
    </location>
</feature>
<sequence length="805" mass="88542">MTIPEQALPETTVTARRRSFYGIKVTDITLPGGPCRKVVYPAPLPGVIIFVHGVNSTGEWFDAAEEGLCKGLNARLQRNDEQVAYPKESGKLRPMRYTAELTEDGYIRRDLKANTFIEPGSGTSPVIRFRWGYKASSEDVVQEDGTVRNELASVGGNILLDEKNAWGGGPFVNGASALPDLFGKGTDSEVLGGLFELQHLQTSDRQIYSAPTRHYQAFAAWRLAKLVARIRELHRDIFERDCPVTVVCHSQGNMVGLASAYFGANHIEFGANKETGAKGWGVADTYVLANPPYSLRGSRLDNFSQFDGAGRVTYDARVAGLKGFFDIVRHFRARAQHYSHHAVDQLGFNACPKNGDTPRTAAQDSADHQTRGRVFLYCCPHDRVISVSPVQGMGWLGLNDKDVQATGAQRILFQRVWAQTKPGTPYKVGAEPGYRYRYWHDTIGATPADVGSGWDDTTGTFKPRNTKPTFWTPSPDTAGVSFARIWGDSRKSIWGKLVASAAGVPIQAIMWGGQAVKGATNVNADPADDWAVLVNAPKVPGGGIVPQAVYLPHGAPRPGETSHPDGVRTIGPFNAHKESASDALNRKRSIPEGQFDPYAEQRKTGHGNAASEAAMRYDQNAGVRQRARRELYNDDGFLRKGVLFAEDDVEKMNAAQHHTLRGTTFGAFEQQERTALMKDGEDAQATNHSTILTNAMHAEHVLAYDVDVGLCHFDELLMNQLRRMADWRWCEPVDKDEYPPGRDPKNDSEFTYYGTKAALYDNGPLEQHKNLAAIKGAVRAIGIDDARNPGRLDAYHTSPDGPRYA</sequence>
<organism evidence="4 6">
    <name type="scientific">Ralstonia thomasii</name>
    <dbReference type="NCBI Taxonomy" id="3058596"/>
    <lineage>
        <taxon>Bacteria</taxon>
        <taxon>Pseudomonadati</taxon>
        <taxon>Pseudomonadota</taxon>
        <taxon>Betaproteobacteria</taxon>
        <taxon>Burkholderiales</taxon>
        <taxon>Burkholderiaceae</taxon>
        <taxon>Ralstonia</taxon>
    </lineage>
</organism>
<dbReference type="Pfam" id="PF11678">
    <property type="entry name" value="Tle3_C"/>
    <property type="match status" value="1"/>
</dbReference>
<comment type="caution">
    <text evidence="4">The sequence shown here is derived from an EMBL/GenBank/DDBJ whole genome shotgun (WGS) entry which is preliminary data.</text>
</comment>
<accession>A0AAD2BUE2</accession>
<evidence type="ECO:0000313" key="5">
    <source>
        <dbReference type="EMBL" id="CAJ0795265.1"/>
    </source>
</evidence>
<dbReference type="EMBL" id="CATZAZ010000002">
    <property type="protein sequence ID" value="CAJ0782480.1"/>
    <property type="molecule type" value="Genomic_DNA"/>
</dbReference>